<dbReference type="STRING" id="1314776.A0A166A4S4"/>
<keyword evidence="4" id="KW-0067">ATP-binding</keyword>
<dbReference type="InterPro" id="IPR051409">
    <property type="entry name" value="Atypical_kinase_ADCK"/>
</dbReference>
<accession>A0A166A4S4</accession>
<evidence type="ECO:0000256" key="3">
    <source>
        <dbReference type="ARBA" id="ARBA00022741"/>
    </source>
</evidence>
<name>A0A166A4S4_9AGAM</name>
<sequence>MPSGLYSWYCVAHSAARILSHAVDIEASQRLSVLSRSPSANTRKTTRKDTLSYPDFDPDANHPSPGKYTVPDITDSSKNNLHASRNIVLEENSSPSPSTPILLEVPERTLPNASQRDEHKPMKEPSIIAPAVQGTEPSHVEPEKESVAEQETSSPLRKLRTSAVPSTRVGRLFHYGGLAASLSFGTASSYLRPSSSPRASNVLSEANINRLVDKLSRMRGAALKLGQFMSIQDSNALPPELDRVFRRVHDSAHYMPNWQMEKVLRDSIGSTWNTNFSQFEPIPIAAASIGQVHRARIAASVSPSGKEEEVAVKIQFPGVRQSIESDLGILKVLLNASMFLPKGLFLDKTIAAMREELALECDYEHEASAIRLFRTHLENDARFKVPWVWEGSTREVLVMEYVSGVPMGDEHVGSASQATRNEIASRVLELCLKELFEFNAMQTDPNWSNFLWKSEAQQLQLLDFGATRYYSKTFMDKWFSLLNSAVHEDYDASVHWSKELGYLTGDESETMRNSHVESLMLLATPFRPSSAKNGLFAFGPGTEWAAITEKIRATIPIMLRERLTPPPRETYSLNRKLSGSFLLASRLKAEIDCKKLWDQTTAGYSLDRT</sequence>
<feature type="compositionally biased region" description="Basic and acidic residues" evidence="5">
    <location>
        <begin position="138"/>
        <end position="147"/>
    </location>
</feature>
<dbReference type="CDD" id="cd13970">
    <property type="entry name" value="ABC1_ADCK3"/>
    <property type="match status" value="1"/>
</dbReference>
<feature type="compositionally biased region" description="Polar residues" evidence="5">
    <location>
        <begin position="31"/>
        <end position="43"/>
    </location>
</feature>
<dbReference type="AlphaFoldDB" id="A0A166A4S4"/>
<evidence type="ECO:0000256" key="5">
    <source>
        <dbReference type="SAM" id="MobiDB-lite"/>
    </source>
</evidence>
<evidence type="ECO:0000256" key="4">
    <source>
        <dbReference type="ARBA" id="ARBA00022840"/>
    </source>
</evidence>
<dbReference type="InterPro" id="IPR004147">
    <property type="entry name" value="ABC1_dom"/>
</dbReference>
<dbReference type="Pfam" id="PF03109">
    <property type="entry name" value="ABC1"/>
    <property type="match status" value="1"/>
</dbReference>
<organism evidence="7 8">
    <name type="scientific">Sistotremastrum suecicum HHB10207 ss-3</name>
    <dbReference type="NCBI Taxonomy" id="1314776"/>
    <lineage>
        <taxon>Eukaryota</taxon>
        <taxon>Fungi</taxon>
        <taxon>Dikarya</taxon>
        <taxon>Basidiomycota</taxon>
        <taxon>Agaricomycotina</taxon>
        <taxon>Agaricomycetes</taxon>
        <taxon>Sistotremastrales</taxon>
        <taxon>Sistotremastraceae</taxon>
        <taxon>Sistotremastrum</taxon>
    </lineage>
</organism>
<dbReference type="PANTHER" id="PTHR43851:SF3">
    <property type="entry name" value="COENZYME Q8"/>
    <property type="match status" value="1"/>
</dbReference>
<feature type="compositionally biased region" description="Polar residues" evidence="5">
    <location>
        <begin position="74"/>
        <end position="83"/>
    </location>
</feature>
<evidence type="ECO:0000256" key="2">
    <source>
        <dbReference type="ARBA" id="ARBA00022679"/>
    </source>
</evidence>
<dbReference type="GO" id="GO:0006744">
    <property type="term" value="P:ubiquinone biosynthetic process"/>
    <property type="evidence" value="ECO:0007669"/>
    <property type="project" value="TreeGrafter"/>
</dbReference>
<gene>
    <name evidence="7" type="ORF">SISSUDRAFT_1025985</name>
</gene>
<evidence type="ECO:0000313" key="7">
    <source>
        <dbReference type="EMBL" id="KZT34958.1"/>
    </source>
</evidence>
<feature type="domain" description="ABC1 atypical kinase-like" evidence="6">
    <location>
        <begin position="247"/>
        <end position="492"/>
    </location>
</feature>
<reference evidence="7 8" key="1">
    <citation type="journal article" date="2016" name="Mol. Biol. Evol.">
        <title>Comparative Genomics of Early-Diverging Mushroom-Forming Fungi Provides Insights into the Origins of Lignocellulose Decay Capabilities.</title>
        <authorList>
            <person name="Nagy L.G."/>
            <person name="Riley R."/>
            <person name="Tritt A."/>
            <person name="Adam C."/>
            <person name="Daum C."/>
            <person name="Floudas D."/>
            <person name="Sun H."/>
            <person name="Yadav J.S."/>
            <person name="Pangilinan J."/>
            <person name="Larsson K.H."/>
            <person name="Matsuura K."/>
            <person name="Barry K."/>
            <person name="Labutti K."/>
            <person name="Kuo R."/>
            <person name="Ohm R.A."/>
            <person name="Bhattacharya S.S."/>
            <person name="Shirouzu T."/>
            <person name="Yoshinaga Y."/>
            <person name="Martin F.M."/>
            <person name="Grigoriev I.V."/>
            <person name="Hibbett D.S."/>
        </authorList>
    </citation>
    <scope>NUCLEOTIDE SEQUENCE [LARGE SCALE GENOMIC DNA]</scope>
    <source>
        <strain evidence="7 8">HHB10207 ss-3</strain>
    </source>
</reference>
<dbReference type="Proteomes" id="UP000076798">
    <property type="component" value="Unassembled WGS sequence"/>
</dbReference>
<dbReference type="InterPro" id="IPR011009">
    <property type="entry name" value="Kinase-like_dom_sf"/>
</dbReference>
<feature type="region of interest" description="Disordered" evidence="5">
    <location>
        <begin position="31"/>
        <end position="161"/>
    </location>
</feature>
<keyword evidence="2" id="KW-0808">Transferase</keyword>
<proteinExistence type="inferred from homology"/>
<dbReference type="GO" id="GO:0016740">
    <property type="term" value="F:transferase activity"/>
    <property type="evidence" value="ECO:0007669"/>
    <property type="project" value="UniProtKB-KW"/>
</dbReference>
<dbReference type="InterPro" id="IPR034646">
    <property type="entry name" value="ADCK3_dom"/>
</dbReference>
<keyword evidence="8" id="KW-1185">Reference proteome</keyword>
<dbReference type="OrthoDB" id="201153at2759"/>
<evidence type="ECO:0000256" key="1">
    <source>
        <dbReference type="ARBA" id="ARBA00009670"/>
    </source>
</evidence>
<evidence type="ECO:0000313" key="8">
    <source>
        <dbReference type="Proteomes" id="UP000076798"/>
    </source>
</evidence>
<dbReference type="EMBL" id="KV428159">
    <property type="protein sequence ID" value="KZT34958.1"/>
    <property type="molecule type" value="Genomic_DNA"/>
</dbReference>
<dbReference type="PANTHER" id="PTHR43851">
    <property type="match status" value="1"/>
</dbReference>
<comment type="similarity">
    <text evidence="1">Belongs to the protein kinase superfamily. ADCK protein kinase family.</text>
</comment>
<dbReference type="SUPFAM" id="SSF56112">
    <property type="entry name" value="Protein kinase-like (PK-like)"/>
    <property type="match status" value="1"/>
</dbReference>
<dbReference type="GO" id="GO:0005524">
    <property type="term" value="F:ATP binding"/>
    <property type="evidence" value="ECO:0007669"/>
    <property type="project" value="UniProtKB-KW"/>
</dbReference>
<keyword evidence="3" id="KW-0547">Nucleotide-binding</keyword>
<protein>
    <submittedName>
        <fullName evidence="7">ABC1-domain-containing protein</fullName>
    </submittedName>
</protein>
<evidence type="ECO:0000259" key="6">
    <source>
        <dbReference type="Pfam" id="PF03109"/>
    </source>
</evidence>